<dbReference type="EMBL" id="CACRXK020000290">
    <property type="protein sequence ID" value="CAB3980434.1"/>
    <property type="molecule type" value="Genomic_DNA"/>
</dbReference>
<keyword evidence="1" id="KW-0695">RNA-directed DNA polymerase</keyword>
<dbReference type="PANTHER" id="PTHR33332">
    <property type="entry name" value="REVERSE TRANSCRIPTASE DOMAIN-CONTAINING PROTEIN"/>
    <property type="match status" value="1"/>
</dbReference>
<dbReference type="InterPro" id="IPR015095">
    <property type="entry name" value="AlkB_hom8_N"/>
</dbReference>
<sequence>MANKVMSWSSENIVQLNPDKCKELRTSFSNQPRAFYPVVVDGKELYVFDTVERLGVTLTNQLTWNPHIEKVIKKASKRLYFLVQLKRAKLPIEALVLFYMTCIRYVIDYAIPAFYCSLPQYLKSELVRLEKRALSIITPGQDYQTATKILNVKPLQDYHEHLCEKLFKAAISDPTHKIGKLLPTRNEANYDLRNKRTFNVLRARTNRLKNTFILAKCNSLQNYNFPNTS</sequence>
<organism evidence="1 2">
    <name type="scientific">Paramuricea clavata</name>
    <name type="common">Red gorgonian</name>
    <name type="synonym">Violescent sea-whip</name>
    <dbReference type="NCBI Taxonomy" id="317549"/>
    <lineage>
        <taxon>Eukaryota</taxon>
        <taxon>Metazoa</taxon>
        <taxon>Cnidaria</taxon>
        <taxon>Anthozoa</taxon>
        <taxon>Octocorallia</taxon>
        <taxon>Malacalcyonacea</taxon>
        <taxon>Plexauridae</taxon>
        <taxon>Paramuricea</taxon>
    </lineage>
</organism>
<gene>
    <name evidence="1" type="ORF">PACLA_8A018760</name>
</gene>
<evidence type="ECO:0000313" key="1">
    <source>
        <dbReference type="EMBL" id="CAB3980434.1"/>
    </source>
</evidence>
<accession>A0A6S7FKW8</accession>
<comment type="caution">
    <text evidence="1">The sequence shown here is derived from an EMBL/GenBank/DDBJ whole genome shotgun (WGS) entry which is preliminary data.</text>
</comment>
<evidence type="ECO:0000313" key="2">
    <source>
        <dbReference type="Proteomes" id="UP001152795"/>
    </source>
</evidence>
<protein>
    <submittedName>
        <fullName evidence="1">RNA-directed DNA polymerase from mobile element jockey</fullName>
    </submittedName>
</protein>
<keyword evidence="1" id="KW-0808">Transferase</keyword>
<reference evidence="1" key="1">
    <citation type="submission" date="2020-04" db="EMBL/GenBank/DDBJ databases">
        <authorList>
            <person name="Alioto T."/>
            <person name="Alioto T."/>
            <person name="Gomez Garrido J."/>
        </authorList>
    </citation>
    <scope>NUCLEOTIDE SEQUENCE</scope>
    <source>
        <strain evidence="1">A484AB</strain>
    </source>
</reference>
<keyword evidence="2" id="KW-1185">Reference proteome</keyword>
<dbReference type="Pfam" id="PF09004">
    <property type="entry name" value="ALKBH8_N"/>
    <property type="match status" value="1"/>
</dbReference>
<dbReference type="AlphaFoldDB" id="A0A6S7FKW8"/>
<dbReference type="GO" id="GO:0016706">
    <property type="term" value="F:2-oxoglutarate-dependent dioxygenase activity"/>
    <property type="evidence" value="ECO:0007669"/>
    <property type="project" value="InterPro"/>
</dbReference>
<dbReference type="GO" id="GO:0003964">
    <property type="term" value="F:RNA-directed DNA polymerase activity"/>
    <property type="evidence" value="ECO:0007669"/>
    <property type="project" value="UniProtKB-KW"/>
</dbReference>
<proteinExistence type="predicted"/>
<keyword evidence="1" id="KW-0548">Nucleotidyltransferase</keyword>
<dbReference type="OrthoDB" id="411173at2759"/>
<dbReference type="GO" id="GO:0008168">
    <property type="term" value="F:methyltransferase activity"/>
    <property type="evidence" value="ECO:0007669"/>
    <property type="project" value="InterPro"/>
</dbReference>
<name>A0A6S7FKW8_PARCT</name>
<dbReference type="Proteomes" id="UP001152795">
    <property type="component" value="Unassembled WGS sequence"/>
</dbReference>